<evidence type="ECO:0000313" key="1">
    <source>
        <dbReference type="EMBL" id="GGT95988.1"/>
    </source>
</evidence>
<protein>
    <submittedName>
        <fullName evidence="1">Uncharacterized protein</fullName>
    </submittedName>
</protein>
<reference evidence="1" key="2">
    <citation type="submission" date="2020-09" db="EMBL/GenBank/DDBJ databases">
        <authorList>
            <person name="Sun Q."/>
            <person name="Ohkuma M."/>
        </authorList>
    </citation>
    <scope>NUCLEOTIDE SEQUENCE</scope>
    <source>
        <strain evidence="1">JCM 4125</strain>
    </source>
</reference>
<dbReference type="RefSeq" id="WP_189718142.1">
    <property type="nucleotide sequence ID" value="NZ_BMSA01000050.1"/>
</dbReference>
<keyword evidence="2" id="KW-1185">Reference proteome</keyword>
<proteinExistence type="predicted"/>
<dbReference type="Proteomes" id="UP000646776">
    <property type="component" value="Unassembled WGS sequence"/>
</dbReference>
<name>A0A918HS61_9ACTN</name>
<sequence length="165" mass="17248">MKLKPVSMNVFAEAQEEAHVVLARVMASLAPGEHVMRLGVDMEGQARPLSATLPLTVEGTGGPDDLVGAESKLFDNFAFLLSCGLAQTLCCGVMYLRSPSTEPNGPATVQAWQLLWGTLNECSAAEAAELIGDGAQAAFVDAPGLHSDDDGDAEAVYPPVAYTVL</sequence>
<dbReference type="EMBL" id="BMSA01000050">
    <property type="protein sequence ID" value="GGT95988.1"/>
    <property type="molecule type" value="Genomic_DNA"/>
</dbReference>
<gene>
    <name evidence="1" type="ORF">GCM10010226_86970</name>
</gene>
<comment type="caution">
    <text evidence="1">The sequence shown here is derived from an EMBL/GenBank/DDBJ whole genome shotgun (WGS) entry which is preliminary data.</text>
</comment>
<accession>A0A918HS61</accession>
<organism evidence="1 2">
    <name type="scientific">Streptomyces phaeofaciens</name>
    <dbReference type="NCBI Taxonomy" id="68254"/>
    <lineage>
        <taxon>Bacteria</taxon>
        <taxon>Bacillati</taxon>
        <taxon>Actinomycetota</taxon>
        <taxon>Actinomycetes</taxon>
        <taxon>Kitasatosporales</taxon>
        <taxon>Streptomycetaceae</taxon>
        <taxon>Streptomyces</taxon>
    </lineage>
</organism>
<dbReference type="AlphaFoldDB" id="A0A918HS61"/>
<evidence type="ECO:0000313" key="2">
    <source>
        <dbReference type="Proteomes" id="UP000646776"/>
    </source>
</evidence>
<reference evidence="1" key="1">
    <citation type="journal article" date="2014" name="Int. J. Syst. Evol. Microbiol.">
        <title>Complete genome sequence of Corynebacterium casei LMG S-19264T (=DSM 44701T), isolated from a smear-ripened cheese.</title>
        <authorList>
            <consortium name="US DOE Joint Genome Institute (JGI-PGF)"/>
            <person name="Walter F."/>
            <person name="Albersmeier A."/>
            <person name="Kalinowski J."/>
            <person name="Ruckert C."/>
        </authorList>
    </citation>
    <scope>NUCLEOTIDE SEQUENCE</scope>
    <source>
        <strain evidence="1">JCM 4125</strain>
    </source>
</reference>